<reference evidence="5 6" key="1">
    <citation type="submission" date="2024-01" db="EMBL/GenBank/DDBJ databases">
        <title>Genome assemblies of Stephania.</title>
        <authorList>
            <person name="Yang L."/>
        </authorList>
    </citation>
    <scope>NUCLEOTIDE SEQUENCE [LARGE SCALE GENOMIC DNA]</scope>
    <source>
        <strain evidence="5">QJT</strain>
        <tissue evidence="5">Leaf</tissue>
    </source>
</reference>
<evidence type="ECO:0000256" key="3">
    <source>
        <dbReference type="ARBA" id="ARBA00023242"/>
    </source>
</evidence>
<dbReference type="GO" id="GO:0005634">
    <property type="term" value="C:nucleus"/>
    <property type="evidence" value="ECO:0007669"/>
    <property type="project" value="UniProtKB-SubCell"/>
</dbReference>
<proteinExistence type="predicted"/>
<comment type="subcellular location">
    <subcellularLocation>
        <location evidence="1">Nucleus</location>
    </subcellularLocation>
</comment>
<comment type="caution">
    <text evidence="5">The sequence shown here is derived from an EMBL/GenBank/DDBJ whole genome shotgun (WGS) entry which is preliminary data.</text>
</comment>
<dbReference type="AlphaFoldDB" id="A0AAP0I8X5"/>
<dbReference type="PANTHER" id="PTHR33402">
    <property type="entry name" value="VQ MOTIF-CONTAINING PROTEIN 11-LIKE"/>
    <property type="match status" value="1"/>
</dbReference>
<name>A0AAP0I8X5_9MAGN</name>
<evidence type="ECO:0000256" key="1">
    <source>
        <dbReference type="ARBA" id="ARBA00004123"/>
    </source>
</evidence>
<evidence type="ECO:0000313" key="6">
    <source>
        <dbReference type="Proteomes" id="UP001417504"/>
    </source>
</evidence>
<dbReference type="InterPro" id="IPR008889">
    <property type="entry name" value="VQ"/>
</dbReference>
<dbReference type="PANTHER" id="PTHR33402:SF22">
    <property type="entry name" value="VQ MOTIF-CONTAINING PROTEIN 31"/>
    <property type="match status" value="1"/>
</dbReference>
<dbReference type="Pfam" id="PF05678">
    <property type="entry name" value="VQ"/>
    <property type="match status" value="1"/>
</dbReference>
<keyword evidence="2" id="KW-0597">Phosphoprotein</keyword>
<dbReference type="Proteomes" id="UP001417504">
    <property type="component" value="Unassembled WGS sequence"/>
</dbReference>
<dbReference type="InterPro" id="IPR039611">
    <property type="entry name" value="VQ_4/11/13/19/31/33"/>
</dbReference>
<feature type="domain" description="VQ" evidence="4">
    <location>
        <begin position="17"/>
        <end position="38"/>
    </location>
</feature>
<evidence type="ECO:0000256" key="2">
    <source>
        <dbReference type="ARBA" id="ARBA00022553"/>
    </source>
</evidence>
<organism evidence="5 6">
    <name type="scientific">Stephania japonica</name>
    <dbReference type="NCBI Taxonomy" id="461633"/>
    <lineage>
        <taxon>Eukaryota</taxon>
        <taxon>Viridiplantae</taxon>
        <taxon>Streptophyta</taxon>
        <taxon>Embryophyta</taxon>
        <taxon>Tracheophyta</taxon>
        <taxon>Spermatophyta</taxon>
        <taxon>Magnoliopsida</taxon>
        <taxon>Ranunculales</taxon>
        <taxon>Menispermaceae</taxon>
        <taxon>Menispermoideae</taxon>
        <taxon>Cissampelideae</taxon>
        <taxon>Stephania</taxon>
    </lineage>
</organism>
<gene>
    <name evidence="5" type="ORF">Sjap_018908</name>
</gene>
<sequence>MERVAGQDHHQWSAPLTMYVRADTRSFRDLVQRLTGLSDCNQQESTDSNIVPPLDQVIEIRTGDHEGFKRRNYPKLHERRQFMRSNNLEIMKPSCTSQFNLTCSHVLLPTVSRPHPTLIRDNYYNPSGSIFEDQNNKVTRASSSGLNREEEENAIKERRFYFHPSPHSKSGYTEPELLALFPLTSPQSSTNESC</sequence>
<keyword evidence="3" id="KW-0539">Nucleus</keyword>
<dbReference type="EMBL" id="JBBNAE010000007">
    <property type="protein sequence ID" value="KAK9110848.1"/>
    <property type="molecule type" value="Genomic_DNA"/>
</dbReference>
<evidence type="ECO:0000313" key="5">
    <source>
        <dbReference type="EMBL" id="KAK9110848.1"/>
    </source>
</evidence>
<protein>
    <recommendedName>
        <fullName evidence="4">VQ domain-containing protein</fullName>
    </recommendedName>
</protein>
<evidence type="ECO:0000259" key="4">
    <source>
        <dbReference type="Pfam" id="PF05678"/>
    </source>
</evidence>
<keyword evidence="6" id="KW-1185">Reference proteome</keyword>
<accession>A0AAP0I8X5</accession>